<dbReference type="InterPro" id="IPR014746">
    <property type="entry name" value="Gln_synth/guanido_kin_cat_dom"/>
</dbReference>
<dbReference type="EMBL" id="LBUZ01000032">
    <property type="protein sequence ID" value="KKQ74423.1"/>
    <property type="molecule type" value="Genomic_DNA"/>
</dbReference>
<comment type="caution">
    <text evidence="1">The sequence shown here is derived from an EMBL/GenBank/DDBJ whole genome shotgun (WGS) entry which is preliminary data.</text>
</comment>
<dbReference type="Pfam" id="PF04107">
    <property type="entry name" value="GCS2"/>
    <property type="match status" value="1"/>
</dbReference>
<dbReference type="PANTHER" id="PTHR36510">
    <property type="entry name" value="GLUTAMATE--CYSTEINE LIGASE 2-RELATED"/>
    <property type="match status" value="1"/>
</dbReference>
<dbReference type="SUPFAM" id="SSF55931">
    <property type="entry name" value="Glutamine synthetase/guanido kinase"/>
    <property type="match status" value="1"/>
</dbReference>
<organism evidence="1 2">
    <name type="scientific">Candidatus Woesebacteria bacterium GW2011_GWB1_38_5b</name>
    <dbReference type="NCBI Taxonomy" id="1618569"/>
    <lineage>
        <taxon>Bacteria</taxon>
        <taxon>Candidatus Woeseibacteriota</taxon>
    </lineage>
</organism>
<evidence type="ECO:0000313" key="2">
    <source>
        <dbReference type="Proteomes" id="UP000034181"/>
    </source>
</evidence>
<proteinExistence type="predicted"/>
<reference evidence="1 2" key="1">
    <citation type="journal article" date="2015" name="Nature">
        <title>rRNA introns, odd ribosomes, and small enigmatic genomes across a large radiation of phyla.</title>
        <authorList>
            <person name="Brown C.T."/>
            <person name="Hug L.A."/>
            <person name="Thomas B.C."/>
            <person name="Sharon I."/>
            <person name="Castelle C.J."/>
            <person name="Singh A."/>
            <person name="Wilkins M.J."/>
            <person name="Williams K.H."/>
            <person name="Banfield J.F."/>
        </authorList>
    </citation>
    <scope>NUCLEOTIDE SEQUENCE [LARGE SCALE GENOMIC DNA]</scope>
</reference>
<name>A0A0G0K3X0_9BACT</name>
<sequence>MYDHKFVPDPKGYPWHYNTSEEEQMREGFIQAATTVSNEENLYRKDGSTLLAGIELELALLTGDYKLATQHMRDSVIQTVPNTSVELSAHQLEVVPSVPADLKQDLLSLETAMTQAVASVQLITRPMGLSWLRMGSYPLCHIHEVDYTKGEPKYIKYERSPQWHMANQRPSLEKYILTPAGPLDVSSGYVVGLMNALQVTVDSVNFDDAIDKLNRSFMISPMTVALAAHATHLGYLNTGYSDVRFVTWRISHDTRTDEEAEREFPTRVGLPAHYATGLNDYFNQILSYPFVMNDPISLQYQFEVGNGIFWRDARLKFFRDKKTIGIEFRPVAVQPTLHEDISVVLFYIGRLLWSQNVGEQLLPMELVWENKESAMRLGMQAKLHTQVNGKIVLLPATQAAGIEIERAEQGLALLESDAWKRLYFINTLRERIEGGSPGERFVKTVNPIARTIEEAGQNLIDAIEKRHLIER</sequence>
<dbReference type="InterPro" id="IPR006336">
    <property type="entry name" value="GCS2"/>
</dbReference>
<accession>A0A0G0K3X0</accession>
<dbReference type="AlphaFoldDB" id="A0A0G0K3X0"/>
<evidence type="ECO:0000313" key="1">
    <source>
        <dbReference type="EMBL" id="KKQ74423.1"/>
    </source>
</evidence>
<protein>
    <submittedName>
        <fullName evidence="1">Gamma-glutamylcysteine synthetase</fullName>
    </submittedName>
</protein>
<gene>
    <name evidence="1" type="ORF">US96_C0032G0002</name>
</gene>
<dbReference type="PATRIC" id="fig|1618569.3.peg.719"/>
<dbReference type="PANTHER" id="PTHR36510:SF1">
    <property type="entry name" value="GLUTAMATE--CYSTEINE LIGASE 2-RELATED"/>
    <property type="match status" value="1"/>
</dbReference>
<dbReference type="GO" id="GO:0016879">
    <property type="term" value="F:ligase activity, forming carbon-nitrogen bonds"/>
    <property type="evidence" value="ECO:0007669"/>
    <property type="project" value="TreeGrafter"/>
</dbReference>
<dbReference type="Proteomes" id="UP000034181">
    <property type="component" value="Unassembled WGS sequence"/>
</dbReference>
<dbReference type="Gene3D" id="3.30.590.20">
    <property type="match status" value="1"/>
</dbReference>
<dbReference type="InterPro" id="IPR050141">
    <property type="entry name" value="GCL_type2/YbdK_subfam"/>
</dbReference>